<dbReference type="OrthoDB" id="407558at2759"/>
<evidence type="ECO:0000259" key="6">
    <source>
        <dbReference type="PROSITE" id="PS50072"/>
    </source>
</evidence>
<comment type="caution">
    <text evidence="7">The sequence shown here is derived from an EMBL/GenBank/DDBJ whole genome shotgun (WGS) entry which is preliminary data.</text>
</comment>
<dbReference type="GO" id="GO:0016018">
    <property type="term" value="F:cyclosporin A binding"/>
    <property type="evidence" value="ECO:0007669"/>
    <property type="project" value="TreeGrafter"/>
</dbReference>
<dbReference type="EMBL" id="JRES01000850">
    <property type="protein sequence ID" value="KNC27744.1"/>
    <property type="molecule type" value="Genomic_DNA"/>
</dbReference>
<dbReference type="GO" id="GO:0006457">
    <property type="term" value="P:protein folding"/>
    <property type="evidence" value="ECO:0007669"/>
    <property type="project" value="TreeGrafter"/>
</dbReference>
<evidence type="ECO:0000256" key="1">
    <source>
        <dbReference type="ARBA" id="ARBA00000971"/>
    </source>
</evidence>
<dbReference type="Gene3D" id="2.40.100.10">
    <property type="entry name" value="Cyclophilin-like"/>
    <property type="match status" value="1"/>
</dbReference>
<evidence type="ECO:0000256" key="5">
    <source>
        <dbReference type="PROSITE-ProRule" id="PRU00339"/>
    </source>
</evidence>
<dbReference type="STRING" id="7375.A0A0L0C8M1"/>
<dbReference type="GO" id="GO:0005739">
    <property type="term" value="C:mitochondrion"/>
    <property type="evidence" value="ECO:0007669"/>
    <property type="project" value="TreeGrafter"/>
</dbReference>
<proteinExistence type="predicted"/>
<dbReference type="InterPro" id="IPR019734">
    <property type="entry name" value="TPR_rpt"/>
</dbReference>
<sequence length="380" mass="43427">MNKELLQPVNATNPIVFLDINIGQEFAGRIIIELRKDVVPKTAENFRALCTGEKGLGTLGKPLHYKGVRFHKVTRVYVAQSGDVVNNDGSCGESIYGPIFEDENFLLEHSDEGCVSMANYGQPNTNNSQFIISSVACDNLNGTNVVVGKVLRGLGIIGDMEQNTSDDGIPSEEIVIVNCGEIAPGQDWGYNDADETEEWLPPYPQDWEDKIKDFPIEELLELLTKIRNAGNYYFTREKFYEARRKYRKANRYYNLLRKRYDWQELAHIESSDDDLRKLDQFSVLNNVNMAAVELKLNNYASAKYCCTEALRLDNNCSKAYFRRGQAQIALKNYEDAISDLKKAHEFIPDNKHILNELNRGKQLLAEYNRHQMKKLKTLFN</sequence>
<evidence type="ECO:0000313" key="7">
    <source>
        <dbReference type="EMBL" id="KNC27744.1"/>
    </source>
</evidence>
<dbReference type="InterPro" id="IPR011990">
    <property type="entry name" value="TPR-like_helical_dom_sf"/>
</dbReference>
<dbReference type="Pfam" id="PF00160">
    <property type="entry name" value="Pro_isomerase"/>
    <property type="match status" value="1"/>
</dbReference>
<organism evidence="7 8">
    <name type="scientific">Lucilia cuprina</name>
    <name type="common">Green bottle fly</name>
    <name type="synonym">Australian sheep blowfly</name>
    <dbReference type="NCBI Taxonomy" id="7375"/>
    <lineage>
        <taxon>Eukaryota</taxon>
        <taxon>Metazoa</taxon>
        <taxon>Ecdysozoa</taxon>
        <taxon>Arthropoda</taxon>
        <taxon>Hexapoda</taxon>
        <taxon>Insecta</taxon>
        <taxon>Pterygota</taxon>
        <taxon>Neoptera</taxon>
        <taxon>Endopterygota</taxon>
        <taxon>Diptera</taxon>
        <taxon>Brachycera</taxon>
        <taxon>Muscomorpha</taxon>
        <taxon>Oestroidea</taxon>
        <taxon>Calliphoridae</taxon>
        <taxon>Luciliinae</taxon>
        <taxon>Lucilia</taxon>
    </lineage>
</organism>
<feature type="domain" description="PPIase cyclophilin-type" evidence="6">
    <location>
        <begin position="17"/>
        <end position="181"/>
    </location>
</feature>
<dbReference type="AlphaFoldDB" id="A0A0L0C8M1"/>
<keyword evidence="8" id="KW-1185">Reference proteome</keyword>
<dbReference type="PANTHER" id="PTHR11071">
    <property type="entry name" value="PEPTIDYL-PROLYL CIS-TRANS ISOMERASE"/>
    <property type="match status" value="1"/>
</dbReference>
<evidence type="ECO:0000256" key="2">
    <source>
        <dbReference type="ARBA" id="ARBA00013194"/>
    </source>
</evidence>
<accession>A0A0L0C8M1</accession>
<protein>
    <recommendedName>
        <fullName evidence="2">peptidylprolyl isomerase</fullName>
        <ecNumber evidence="2">5.2.1.8</ecNumber>
    </recommendedName>
</protein>
<evidence type="ECO:0000256" key="4">
    <source>
        <dbReference type="ARBA" id="ARBA00023235"/>
    </source>
</evidence>
<dbReference type="Proteomes" id="UP000037069">
    <property type="component" value="Unassembled WGS sequence"/>
</dbReference>
<dbReference type="PROSITE" id="PS50005">
    <property type="entry name" value="TPR"/>
    <property type="match status" value="1"/>
</dbReference>
<evidence type="ECO:0000256" key="3">
    <source>
        <dbReference type="ARBA" id="ARBA00023110"/>
    </source>
</evidence>
<dbReference type="FunFam" id="2.40.100.10:FF:000025">
    <property type="entry name" value="Peptidyl-prolyl cis-trans isomerase CYP19-2"/>
    <property type="match status" value="1"/>
</dbReference>
<dbReference type="Pfam" id="PF00515">
    <property type="entry name" value="TPR_1"/>
    <property type="match status" value="1"/>
</dbReference>
<dbReference type="PRINTS" id="PR00153">
    <property type="entry name" value="CSAPPISMRASE"/>
</dbReference>
<dbReference type="Gene3D" id="1.25.40.10">
    <property type="entry name" value="Tetratricopeptide repeat domain"/>
    <property type="match status" value="1"/>
</dbReference>
<dbReference type="SUPFAM" id="SSF50891">
    <property type="entry name" value="Cyclophilin-like"/>
    <property type="match status" value="1"/>
</dbReference>
<name>A0A0L0C8M1_LUCCU</name>
<keyword evidence="5" id="KW-0802">TPR repeat</keyword>
<reference evidence="7 8" key="1">
    <citation type="journal article" date="2015" name="Nat. Commun.">
        <title>Lucilia cuprina genome unlocks parasitic fly biology to underpin future interventions.</title>
        <authorList>
            <person name="Anstead C.A."/>
            <person name="Korhonen P.K."/>
            <person name="Young N.D."/>
            <person name="Hall R.S."/>
            <person name="Jex A.R."/>
            <person name="Murali S.C."/>
            <person name="Hughes D.S."/>
            <person name="Lee S.F."/>
            <person name="Perry T."/>
            <person name="Stroehlein A.J."/>
            <person name="Ansell B.R."/>
            <person name="Breugelmans B."/>
            <person name="Hofmann A."/>
            <person name="Qu J."/>
            <person name="Dugan S."/>
            <person name="Lee S.L."/>
            <person name="Chao H."/>
            <person name="Dinh H."/>
            <person name="Han Y."/>
            <person name="Doddapaneni H.V."/>
            <person name="Worley K.C."/>
            <person name="Muzny D.M."/>
            <person name="Ioannidis P."/>
            <person name="Waterhouse R.M."/>
            <person name="Zdobnov E.M."/>
            <person name="James P.J."/>
            <person name="Bagnall N.H."/>
            <person name="Kotze A.C."/>
            <person name="Gibbs R.A."/>
            <person name="Richards S."/>
            <person name="Batterham P."/>
            <person name="Gasser R.B."/>
        </authorList>
    </citation>
    <scope>NUCLEOTIDE SEQUENCE [LARGE SCALE GENOMIC DNA]</scope>
    <source>
        <strain evidence="7 8">LS</strain>
        <tissue evidence="7">Full body</tissue>
    </source>
</reference>
<dbReference type="PROSITE" id="PS50072">
    <property type="entry name" value="CSA_PPIASE_2"/>
    <property type="match status" value="1"/>
</dbReference>
<evidence type="ECO:0000313" key="8">
    <source>
        <dbReference type="Proteomes" id="UP000037069"/>
    </source>
</evidence>
<dbReference type="InterPro" id="IPR002130">
    <property type="entry name" value="Cyclophilin-type_PPIase_dom"/>
</dbReference>
<comment type="catalytic activity">
    <reaction evidence="1">
        <text>[protein]-peptidylproline (omega=180) = [protein]-peptidylproline (omega=0)</text>
        <dbReference type="Rhea" id="RHEA:16237"/>
        <dbReference type="Rhea" id="RHEA-COMP:10747"/>
        <dbReference type="Rhea" id="RHEA-COMP:10748"/>
        <dbReference type="ChEBI" id="CHEBI:83833"/>
        <dbReference type="ChEBI" id="CHEBI:83834"/>
        <dbReference type="EC" id="5.2.1.8"/>
    </reaction>
</comment>
<feature type="repeat" description="TPR" evidence="5">
    <location>
        <begin position="317"/>
        <end position="350"/>
    </location>
</feature>
<dbReference type="InterPro" id="IPR029000">
    <property type="entry name" value="Cyclophilin-like_dom_sf"/>
</dbReference>
<dbReference type="GO" id="GO:0003755">
    <property type="term" value="F:peptidyl-prolyl cis-trans isomerase activity"/>
    <property type="evidence" value="ECO:0007669"/>
    <property type="project" value="UniProtKB-KW"/>
</dbReference>
<keyword evidence="4" id="KW-0413">Isomerase</keyword>
<gene>
    <name evidence="7" type="ORF">FF38_03117</name>
</gene>
<dbReference type="SUPFAM" id="SSF48452">
    <property type="entry name" value="TPR-like"/>
    <property type="match status" value="1"/>
</dbReference>
<dbReference type="SMART" id="SM00028">
    <property type="entry name" value="TPR"/>
    <property type="match status" value="2"/>
</dbReference>
<keyword evidence="3" id="KW-0697">Rotamase</keyword>
<dbReference type="OMA" id="EMEQNCN"/>
<dbReference type="PANTHER" id="PTHR11071:SF497">
    <property type="entry name" value="CYCLOPHILIN 40, ISOFORM A"/>
    <property type="match status" value="1"/>
</dbReference>
<dbReference type="EC" id="5.2.1.8" evidence="2"/>